<dbReference type="EMBL" id="BPWL01000002">
    <property type="protein sequence ID" value="GJJ06916.1"/>
    <property type="molecule type" value="Genomic_DNA"/>
</dbReference>
<dbReference type="Proteomes" id="UP001050691">
    <property type="component" value="Unassembled WGS sequence"/>
</dbReference>
<organism evidence="2 3">
    <name type="scientific">Clathrus columnatus</name>
    <dbReference type="NCBI Taxonomy" id="1419009"/>
    <lineage>
        <taxon>Eukaryota</taxon>
        <taxon>Fungi</taxon>
        <taxon>Dikarya</taxon>
        <taxon>Basidiomycota</taxon>
        <taxon>Agaricomycotina</taxon>
        <taxon>Agaricomycetes</taxon>
        <taxon>Phallomycetidae</taxon>
        <taxon>Phallales</taxon>
        <taxon>Clathraceae</taxon>
        <taxon>Clathrus</taxon>
    </lineage>
</organism>
<reference evidence="2" key="1">
    <citation type="submission" date="2021-10" db="EMBL/GenBank/DDBJ databases">
        <title>De novo Genome Assembly of Clathrus columnatus (Basidiomycota, Fungi) Using Illumina and Nanopore Sequence Data.</title>
        <authorList>
            <person name="Ogiso-Tanaka E."/>
            <person name="Itagaki H."/>
            <person name="Hosoya T."/>
            <person name="Hosaka K."/>
        </authorList>
    </citation>
    <scope>NUCLEOTIDE SEQUENCE</scope>
    <source>
        <strain evidence="2">MO-923</strain>
    </source>
</reference>
<protein>
    <submittedName>
        <fullName evidence="2">Uncharacterized protein</fullName>
    </submittedName>
</protein>
<evidence type="ECO:0000313" key="3">
    <source>
        <dbReference type="Proteomes" id="UP001050691"/>
    </source>
</evidence>
<keyword evidence="1" id="KW-0812">Transmembrane</keyword>
<gene>
    <name evidence="2" type="ORF">Clacol_001112</name>
</gene>
<feature type="transmembrane region" description="Helical" evidence="1">
    <location>
        <begin position="12"/>
        <end position="34"/>
    </location>
</feature>
<comment type="caution">
    <text evidence="2">The sequence shown here is derived from an EMBL/GenBank/DDBJ whole genome shotgun (WGS) entry which is preliminary data.</text>
</comment>
<sequence>MSSDEITTGPLPALNLTINIGIVLSDFLAFAAVIHRLWGLWRLKQSLGLQSSNDLVTSIIRQGLLSLSSLLLCESTIDLRRRNAQKSAPNQSDFDLASFQNDPVRSIGIIFARFHESIMTEIGERIQIQNNSVDVQNACASASGVREAEDGFQDDVMQLEDRSEGRTEIIIE</sequence>
<evidence type="ECO:0000313" key="2">
    <source>
        <dbReference type="EMBL" id="GJJ06916.1"/>
    </source>
</evidence>
<keyword evidence="1" id="KW-0472">Membrane</keyword>
<accession>A0AAV4ZXN2</accession>
<keyword evidence="3" id="KW-1185">Reference proteome</keyword>
<evidence type="ECO:0000256" key="1">
    <source>
        <dbReference type="SAM" id="Phobius"/>
    </source>
</evidence>
<proteinExistence type="predicted"/>
<name>A0AAV4ZXN2_9AGAM</name>
<dbReference type="AlphaFoldDB" id="A0AAV4ZXN2"/>
<keyword evidence="1" id="KW-1133">Transmembrane helix</keyword>